<gene>
    <name evidence="3" type="primary">PocGH01_00043600</name>
    <name evidence="3" type="ORF">POCGH01_00043600</name>
</gene>
<keyword evidence="2" id="KW-0812">Transmembrane</keyword>
<dbReference type="InterPro" id="IPR008780">
    <property type="entry name" value="Plasmodium_Vir"/>
</dbReference>
<evidence type="ECO:0000313" key="3">
    <source>
        <dbReference type="EMBL" id="SBT84407.1"/>
    </source>
</evidence>
<sequence>MSALDEDPFFKKYGQKYSFLLELPLYAIYSILHNAYTLTYEDPLCESEIHNNSVHSNEIRQVCKVLQEHLPELEGLIQTHELDDVNKVCEYFNFWIYDKVKHINNSYDNIQSLYNAINTLQSSGSLANKCSNIKNFKISADKFNEKKELFFHTENLFLIQKKYNKILNNDSSLYEKYLEECAEYYKKIILNNYCKNNEEYKSELIYFNNKYNKTKNYLKSQGIAITLEDLQSPELYKCSSEAKSGAEEPDSPRLVDRQNLDGGYPSSEVSTSDGTTTDPGTIAGTGLGISFVIFLSYLFLYKFKGYQTFTRPVIKKGKKMLNNLEDEDNEFFHISEPNQINLDSISYHLIYNSA</sequence>
<evidence type="ECO:0000256" key="2">
    <source>
        <dbReference type="SAM" id="Phobius"/>
    </source>
</evidence>
<feature type="transmembrane region" description="Helical" evidence="2">
    <location>
        <begin position="282"/>
        <end position="301"/>
    </location>
</feature>
<reference evidence="3 4" key="1">
    <citation type="submission" date="2016-06" db="EMBL/GenBank/DDBJ databases">
        <authorList>
            <consortium name="Pathogen Informatics"/>
        </authorList>
    </citation>
    <scope>NUCLEOTIDE SEQUENCE [LARGE SCALE GENOMIC DNA]</scope>
    <source>
        <strain evidence="3">PocGH01</strain>
    </source>
</reference>
<dbReference type="AlphaFoldDB" id="A0A1D3JFB6"/>
<accession>A0A1D3JFB6</accession>
<protein>
    <submittedName>
        <fullName evidence="3">PIR protein</fullName>
    </submittedName>
</protein>
<organism evidence="3 4">
    <name type="scientific">Plasmodium ovale</name>
    <name type="common">malaria parasite P. ovale</name>
    <dbReference type="NCBI Taxonomy" id="36330"/>
    <lineage>
        <taxon>Eukaryota</taxon>
        <taxon>Sar</taxon>
        <taxon>Alveolata</taxon>
        <taxon>Apicomplexa</taxon>
        <taxon>Aconoidasida</taxon>
        <taxon>Haemosporida</taxon>
        <taxon>Plasmodiidae</taxon>
        <taxon>Plasmodium</taxon>
        <taxon>Plasmodium (Plasmodium)</taxon>
    </lineage>
</organism>
<dbReference type="VEuPathDB" id="PlasmoDB:POWCR01_000133900"/>
<dbReference type="VEuPathDB" id="PlasmoDB:PocGH01_00043600"/>
<dbReference type="EMBL" id="FLRI01000455">
    <property type="protein sequence ID" value="SBT84407.1"/>
    <property type="molecule type" value="Genomic_DNA"/>
</dbReference>
<proteinExistence type="predicted"/>
<feature type="region of interest" description="Disordered" evidence="1">
    <location>
        <begin position="241"/>
        <end position="277"/>
    </location>
</feature>
<keyword evidence="2" id="KW-1133">Transmembrane helix</keyword>
<dbReference type="OrthoDB" id="387439at2759"/>
<dbReference type="Proteomes" id="UP000242942">
    <property type="component" value="Unassembled WGS sequence"/>
</dbReference>
<evidence type="ECO:0000313" key="4">
    <source>
        <dbReference type="Proteomes" id="UP000242942"/>
    </source>
</evidence>
<dbReference type="Pfam" id="PF05795">
    <property type="entry name" value="Plasmodium_Vir"/>
    <property type="match status" value="1"/>
</dbReference>
<name>A0A1D3JFB6_PLAOA</name>
<evidence type="ECO:0000256" key="1">
    <source>
        <dbReference type="SAM" id="MobiDB-lite"/>
    </source>
</evidence>
<keyword evidence="4" id="KW-1185">Reference proteome</keyword>
<keyword evidence="2" id="KW-0472">Membrane</keyword>
<feature type="compositionally biased region" description="Basic and acidic residues" evidence="1">
    <location>
        <begin position="244"/>
        <end position="259"/>
    </location>
</feature>